<feature type="compositionally biased region" description="Basic and acidic residues" evidence="1">
    <location>
        <begin position="291"/>
        <end position="303"/>
    </location>
</feature>
<feature type="region of interest" description="Disordered" evidence="1">
    <location>
        <begin position="81"/>
        <end position="175"/>
    </location>
</feature>
<reference evidence="2" key="2">
    <citation type="submission" date="2022-01" db="EMBL/GenBank/DDBJ databases">
        <authorList>
            <person name="Yamashiro T."/>
            <person name="Shiraishi A."/>
            <person name="Satake H."/>
            <person name="Nakayama K."/>
        </authorList>
    </citation>
    <scope>NUCLEOTIDE SEQUENCE</scope>
</reference>
<name>A0ABQ5JDF9_9ASTR</name>
<protein>
    <submittedName>
        <fullName evidence="2">Uncharacterized protein</fullName>
    </submittedName>
</protein>
<dbReference type="Proteomes" id="UP001151760">
    <property type="component" value="Unassembled WGS sequence"/>
</dbReference>
<feature type="region of interest" description="Disordered" evidence="1">
    <location>
        <begin position="271"/>
        <end position="303"/>
    </location>
</feature>
<sequence length="303" mass="35650">MRILSTFKKWLQIRNALKLPDQQFEELLFEEEILTFLRYLGHSREIKDSSIPRRNKVNWHFSRDDPMFTMIKVVSRHEDTHLYAEPPKTKASVKKKQAGSDKTKTPLTAKDHEDQDDDNEQTDSDNNGDDFVHPKFSTHDEEDNEEEGSDQRFQTPSHYESTDDEESDEVTHGRMLREKNWMKKRQIKRTKTTSKAEVLARSSNESKTSYAIAANLSELELKKILIDKMESNKSIYRSDEQKNLYKALVDAYESDKLILDTYGDTVTFIRHQDDEDKRTEENPRWINTGGLRDRREEKNPEST</sequence>
<evidence type="ECO:0000313" key="3">
    <source>
        <dbReference type="Proteomes" id="UP001151760"/>
    </source>
</evidence>
<reference evidence="2" key="1">
    <citation type="journal article" date="2022" name="Int. J. Mol. Sci.">
        <title>Draft Genome of Tanacetum Coccineum: Genomic Comparison of Closely Related Tanacetum-Family Plants.</title>
        <authorList>
            <person name="Yamashiro T."/>
            <person name="Shiraishi A."/>
            <person name="Nakayama K."/>
            <person name="Satake H."/>
        </authorList>
    </citation>
    <scope>NUCLEOTIDE SEQUENCE</scope>
</reference>
<keyword evidence="3" id="KW-1185">Reference proteome</keyword>
<evidence type="ECO:0000313" key="2">
    <source>
        <dbReference type="EMBL" id="GJU10336.1"/>
    </source>
</evidence>
<feature type="compositionally biased region" description="Basic and acidic residues" evidence="1">
    <location>
        <begin position="271"/>
        <end position="283"/>
    </location>
</feature>
<organism evidence="2 3">
    <name type="scientific">Tanacetum coccineum</name>
    <dbReference type="NCBI Taxonomy" id="301880"/>
    <lineage>
        <taxon>Eukaryota</taxon>
        <taxon>Viridiplantae</taxon>
        <taxon>Streptophyta</taxon>
        <taxon>Embryophyta</taxon>
        <taxon>Tracheophyta</taxon>
        <taxon>Spermatophyta</taxon>
        <taxon>Magnoliopsida</taxon>
        <taxon>eudicotyledons</taxon>
        <taxon>Gunneridae</taxon>
        <taxon>Pentapetalae</taxon>
        <taxon>asterids</taxon>
        <taxon>campanulids</taxon>
        <taxon>Asterales</taxon>
        <taxon>Asteraceae</taxon>
        <taxon>Asteroideae</taxon>
        <taxon>Anthemideae</taxon>
        <taxon>Anthemidinae</taxon>
        <taxon>Tanacetum</taxon>
    </lineage>
</organism>
<accession>A0ABQ5JDF9</accession>
<feature type="compositionally biased region" description="Acidic residues" evidence="1">
    <location>
        <begin position="114"/>
        <end position="128"/>
    </location>
</feature>
<gene>
    <name evidence="2" type="ORF">Tco_1132732</name>
</gene>
<proteinExistence type="predicted"/>
<evidence type="ECO:0000256" key="1">
    <source>
        <dbReference type="SAM" id="MobiDB-lite"/>
    </source>
</evidence>
<dbReference type="EMBL" id="BQNB010021813">
    <property type="protein sequence ID" value="GJU10336.1"/>
    <property type="molecule type" value="Genomic_DNA"/>
</dbReference>
<comment type="caution">
    <text evidence="2">The sequence shown here is derived from an EMBL/GenBank/DDBJ whole genome shotgun (WGS) entry which is preliminary data.</text>
</comment>
<feature type="compositionally biased region" description="Basic and acidic residues" evidence="1">
    <location>
        <begin position="98"/>
        <end position="113"/>
    </location>
</feature>
<feature type="compositionally biased region" description="Basic and acidic residues" evidence="1">
    <location>
        <begin position="130"/>
        <end position="139"/>
    </location>
</feature>